<gene>
    <name evidence="2" type="ORF">BM536_016955</name>
</gene>
<evidence type="ECO:0000313" key="3">
    <source>
        <dbReference type="Proteomes" id="UP000184286"/>
    </source>
</evidence>
<proteinExistence type="predicted"/>
<dbReference type="EMBL" id="MPOH02000011">
    <property type="protein sequence ID" value="OQD56052.1"/>
    <property type="molecule type" value="Genomic_DNA"/>
</dbReference>
<dbReference type="STRING" id="114686.BM536_016955"/>
<comment type="caution">
    <text evidence="2">The sequence shown here is derived from an EMBL/GenBank/DDBJ whole genome shotgun (WGS) entry which is preliminary data.</text>
</comment>
<reference evidence="2 3" key="2">
    <citation type="submission" date="2017-02" db="EMBL/GenBank/DDBJ databases">
        <title>Draft genome sequence of Streptomyces phaeoluteigriseus type strain DSM41896.</title>
        <authorList>
            <person name="Salih T.S."/>
            <person name="Algora Gallardo L."/>
            <person name="Melo Santos T."/>
            <person name="Filgueira Martinez S."/>
            <person name="Herron P.R."/>
        </authorList>
    </citation>
    <scope>NUCLEOTIDE SEQUENCE [LARGE SCALE GENOMIC DNA]</scope>
    <source>
        <strain evidence="2 3">DSM 41896</strain>
    </source>
</reference>
<feature type="region of interest" description="Disordered" evidence="1">
    <location>
        <begin position="1"/>
        <end position="120"/>
    </location>
</feature>
<evidence type="ECO:0000256" key="1">
    <source>
        <dbReference type="SAM" id="MobiDB-lite"/>
    </source>
</evidence>
<accession>A0A1V6MUL5</accession>
<feature type="compositionally biased region" description="Basic and acidic residues" evidence="1">
    <location>
        <begin position="49"/>
        <end position="64"/>
    </location>
</feature>
<dbReference type="Proteomes" id="UP000184286">
    <property type="component" value="Unassembled WGS sequence"/>
</dbReference>
<feature type="compositionally biased region" description="Gly residues" evidence="1">
    <location>
        <begin position="74"/>
        <end position="85"/>
    </location>
</feature>
<feature type="compositionally biased region" description="Low complexity" evidence="1">
    <location>
        <begin position="86"/>
        <end position="108"/>
    </location>
</feature>
<feature type="compositionally biased region" description="Basic and acidic residues" evidence="1">
    <location>
        <begin position="1"/>
        <end position="38"/>
    </location>
</feature>
<dbReference type="AlphaFoldDB" id="A0A1V6MUL5"/>
<reference evidence="3" key="1">
    <citation type="submission" date="2016-11" db="EMBL/GenBank/DDBJ databases">
        <authorList>
            <person name="Schniete J.K."/>
            <person name="Salih T."/>
            <person name="Algora Gallardo L."/>
            <person name="Martinez Fernandez S."/>
            <person name="Herron P.R."/>
        </authorList>
    </citation>
    <scope>NUCLEOTIDE SEQUENCE [LARGE SCALE GENOMIC DNA]</scope>
    <source>
        <strain evidence="3">DSM 41896</strain>
    </source>
</reference>
<feature type="compositionally biased region" description="Polar residues" evidence="1">
    <location>
        <begin position="110"/>
        <end position="120"/>
    </location>
</feature>
<evidence type="ECO:0000313" key="2">
    <source>
        <dbReference type="EMBL" id="OQD56052.1"/>
    </source>
</evidence>
<sequence length="120" mass="12513">MDERQQPLGGHDRGDRAEGHGHGPADGDRVQRDQRTEPEVAVLPNYLAEDERAERPGQGPDRRLPPTAQRDGLDGQGGQDGGEPGDPGTSSPASSAPVPSQASCPAASRAGSTQLRIVSM</sequence>
<name>A0A1V6MUL5_9ACTN</name>
<protein>
    <submittedName>
        <fullName evidence="2">Uncharacterized protein</fullName>
    </submittedName>
</protein>
<organism evidence="2 3">
    <name type="scientific">Streptomyces phaeoluteigriseus</name>
    <dbReference type="NCBI Taxonomy" id="114686"/>
    <lineage>
        <taxon>Bacteria</taxon>
        <taxon>Bacillati</taxon>
        <taxon>Actinomycetota</taxon>
        <taxon>Actinomycetes</taxon>
        <taxon>Kitasatosporales</taxon>
        <taxon>Streptomycetaceae</taxon>
        <taxon>Streptomyces</taxon>
        <taxon>Streptomyces aurantiacus group</taxon>
    </lineage>
</organism>